<dbReference type="Pfam" id="PF20981">
    <property type="entry name" value="AAR2_1st"/>
    <property type="match status" value="1"/>
</dbReference>
<dbReference type="InterPro" id="IPR033648">
    <property type="entry name" value="AAR2_C"/>
</dbReference>
<feature type="domain" description="AAR2 N-terminal" evidence="4">
    <location>
        <begin position="15"/>
        <end position="140"/>
    </location>
</feature>
<evidence type="ECO:0000256" key="1">
    <source>
        <dbReference type="ARBA" id="ARBA00006281"/>
    </source>
</evidence>
<name>A0AAD9CZ60_PAPLA</name>
<dbReference type="CDD" id="cd13777">
    <property type="entry name" value="Aar2_N"/>
    <property type="match status" value="1"/>
</dbReference>
<dbReference type="InterPro" id="IPR038516">
    <property type="entry name" value="AAR2_N_sf"/>
</dbReference>
<dbReference type="Pfam" id="PF05282">
    <property type="entry name" value="AAR2"/>
    <property type="match status" value="1"/>
</dbReference>
<dbReference type="AlphaFoldDB" id="A0AAD9CZ60"/>
<evidence type="ECO:0000256" key="2">
    <source>
        <dbReference type="SAM" id="MobiDB-lite"/>
    </source>
</evidence>
<dbReference type="PANTHER" id="PTHR12689:SF4">
    <property type="entry name" value="PROTEIN AAR2 HOMOLOG"/>
    <property type="match status" value="1"/>
</dbReference>
<gene>
    <name evidence="5" type="ORF">DB88DRAFT_510686</name>
</gene>
<evidence type="ECO:0000259" key="4">
    <source>
        <dbReference type="Pfam" id="PF20981"/>
    </source>
</evidence>
<comment type="similarity">
    <text evidence="1">Belongs to the AAR2 family.</text>
</comment>
<evidence type="ECO:0000313" key="6">
    <source>
        <dbReference type="Proteomes" id="UP001182556"/>
    </source>
</evidence>
<feature type="region of interest" description="Disordered" evidence="2">
    <location>
        <begin position="345"/>
        <end position="367"/>
    </location>
</feature>
<evidence type="ECO:0000259" key="3">
    <source>
        <dbReference type="Pfam" id="PF05282"/>
    </source>
</evidence>
<dbReference type="CDD" id="cd13778">
    <property type="entry name" value="Aar2_C"/>
    <property type="match status" value="1"/>
</dbReference>
<dbReference type="InterPro" id="IPR007946">
    <property type="entry name" value="AAR2"/>
</dbReference>
<dbReference type="Gene3D" id="2.60.34.20">
    <property type="match status" value="1"/>
</dbReference>
<feature type="domain" description="AAR2 C-terminal" evidence="3">
    <location>
        <begin position="175"/>
        <end position="340"/>
    </location>
</feature>
<dbReference type="PANTHER" id="PTHR12689">
    <property type="entry name" value="A1 CISTRON SPLICING FACTOR AAR2-RELATED"/>
    <property type="match status" value="1"/>
</dbReference>
<organism evidence="5 6">
    <name type="scientific">Papiliotrema laurentii</name>
    <name type="common">Cryptococcus laurentii</name>
    <dbReference type="NCBI Taxonomy" id="5418"/>
    <lineage>
        <taxon>Eukaryota</taxon>
        <taxon>Fungi</taxon>
        <taxon>Dikarya</taxon>
        <taxon>Basidiomycota</taxon>
        <taxon>Agaricomycotina</taxon>
        <taxon>Tremellomycetes</taxon>
        <taxon>Tremellales</taxon>
        <taxon>Rhynchogastremaceae</taxon>
        <taxon>Papiliotrema</taxon>
    </lineage>
</organism>
<dbReference type="InterPro" id="IPR038514">
    <property type="entry name" value="AAR2_C_sf"/>
</dbReference>
<dbReference type="Proteomes" id="UP001182556">
    <property type="component" value="Unassembled WGS sequence"/>
</dbReference>
<feature type="compositionally biased region" description="Acidic residues" evidence="2">
    <location>
        <begin position="347"/>
        <end position="359"/>
    </location>
</feature>
<accession>A0AAD9CZ60</accession>
<reference evidence="5" key="1">
    <citation type="submission" date="2023-02" db="EMBL/GenBank/DDBJ databases">
        <title>Identification and recombinant expression of a fungal hydrolase from Papiliotrema laurentii that hydrolyzes apple cutin and clears colloidal polyester polyurethane.</title>
        <authorList>
            <consortium name="DOE Joint Genome Institute"/>
            <person name="Roman V.A."/>
            <person name="Bojanowski C."/>
            <person name="Crable B.R."/>
            <person name="Wagner D.N."/>
            <person name="Hung C.S."/>
            <person name="Nadeau L.J."/>
            <person name="Schratz L."/>
            <person name="Haridas S."/>
            <person name="Pangilinan J."/>
            <person name="Lipzen A."/>
            <person name="Na H."/>
            <person name="Yan M."/>
            <person name="Ng V."/>
            <person name="Grigoriev I.V."/>
            <person name="Spatafora J.W."/>
            <person name="Barlow D."/>
            <person name="Biffinger J."/>
            <person name="Kelley-Loughnane N."/>
            <person name="Varaljay V.A."/>
            <person name="Crookes-Goodson W.J."/>
        </authorList>
    </citation>
    <scope>NUCLEOTIDE SEQUENCE</scope>
    <source>
        <strain evidence="5">5307AH</strain>
    </source>
</reference>
<comment type="caution">
    <text evidence="5">The sequence shown here is derived from an EMBL/GenBank/DDBJ whole genome shotgun (WGS) entry which is preliminary data.</text>
</comment>
<protein>
    <submittedName>
        <fullName evidence="5">A1 cistron-splicing factor</fullName>
    </submittedName>
</protein>
<dbReference type="GO" id="GO:0000244">
    <property type="term" value="P:spliceosomal tri-snRNP complex assembly"/>
    <property type="evidence" value="ECO:0007669"/>
    <property type="project" value="TreeGrafter"/>
</dbReference>
<dbReference type="InterPro" id="IPR033647">
    <property type="entry name" value="Aar2_N"/>
</dbReference>
<dbReference type="Gene3D" id="1.25.40.550">
    <property type="entry name" value="Aar2, C-terminal domain-like"/>
    <property type="match status" value="1"/>
</dbReference>
<evidence type="ECO:0000313" key="5">
    <source>
        <dbReference type="EMBL" id="KAK1924320.1"/>
    </source>
</evidence>
<keyword evidence="6" id="KW-1185">Reference proteome</keyword>
<dbReference type="EMBL" id="JAODAN010000005">
    <property type="protein sequence ID" value="KAK1924320.1"/>
    <property type="molecule type" value="Genomic_DNA"/>
</dbReference>
<sequence>MDITNDQARALFDAGCFILLTGLPEGSEVGIDGTYHAIRRFSGFKFVPPGLHLVTWSPAPSSSTGPAAIPIRHALIRILEQKERVVLTFDPQTETMRYDDQSVISDDHLRTLDGELAPYPFDGLDRWKELTRWIDRETLQVLGEQRIVDGLTHVIGEETHKGEEVLSDMTAGIQFVQFKLRKSWKTGAVGEEVTRFSKDKSWLLGDVVNTQLNKNPFNLLGQLQLSFVLLLYLSLYGALSTYKRLLPLLTRSRSFLLHPEQYLGNLDMTVFLRAVISTLTAQLHAIPDGSFETELPEFDMFLLDEIESLRHDIASSPYRASLTTEWEELRRVGQRWHWDITGLSQTDVEEDEESDEEGEYAPVVVDM</sequence>
<proteinExistence type="inferred from homology"/>